<dbReference type="PROSITE" id="PS51257">
    <property type="entry name" value="PROKAR_LIPOPROTEIN"/>
    <property type="match status" value="1"/>
</dbReference>
<evidence type="ECO:0000313" key="4">
    <source>
        <dbReference type="Proteomes" id="UP001597497"/>
    </source>
</evidence>
<dbReference type="RefSeq" id="WP_379929607.1">
    <property type="nucleotide sequence ID" value="NZ_JBHUMM010000023.1"/>
</dbReference>
<feature type="coiled-coil region" evidence="1">
    <location>
        <begin position="241"/>
        <end position="276"/>
    </location>
</feature>
<sequence length="358" mass="39879">MKKYVGLFTALMLMLTFALAGCGSKEELEPKDALQKAMNAAMELDSYSFEGTMKLKVEAAPEVLQNDPAAEMAMNMFSNTTMTIAGAYQKDPMQAEMTLNLDMGDLNVGIPMVVTEKKVYVKVPNIPMLAMFIPEEATGKFIEIDLDELAEMSGEEAAPQIDMETQQKMGAEIFDAFMGKFEGETYFSSYSADDVKLPSGVEADQVVKFQVKEDNVEEAITTLVQKALPAVFDVLMKEEYADVLGVEVTELKDAKKELEEMDIEEIKEGVAEIKEEVAINDISITTALDEDYHIPYMEFNFNLGDNTADSEVETIIFNYSQKMTDMNKDVEFEIGIPEGDDVLTMDQFSELMGQGLQF</sequence>
<feature type="chain" id="PRO_5046676560" description="Lipoprotein" evidence="2">
    <location>
        <begin position="21"/>
        <end position="358"/>
    </location>
</feature>
<evidence type="ECO:0000256" key="2">
    <source>
        <dbReference type="SAM" id="SignalP"/>
    </source>
</evidence>
<gene>
    <name evidence="3" type="ORF">ACFSUC_10860</name>
</gene>
<accession>A0ABW5RCH8</accession>
<evidence type="ECO:0008006" key="5">
    <source>
        <dbReference type="Google" id="ProtNLM"/>
    </source>
</evidence>
<name>A0ABW5RCH8_9BACL</name>
<comment type="caution">
    <text evidence="3">The sequence shown here is derived from an EMBL/GenBank/DDBJ whole genome shotgun (WGS) entry which is preliminary data.</text>
</comment>
<keyword evidence="1" id="KW-0175">Coiled coil</keyword>
<keyword evidence="4" id="KW-1185">Reference proteome</keyword>
<dbReference type="Gene3D" id="2.50.20.20">
    <property type="match status" value="1"/>
</dbReference>
<dbReference type="EMBL" id="JBHUMM010000023">
    <property type="protein sequence ID" value="MFD2672104.1"/>
    <property type="molecule type" value="Genomic_DNA"/>
</dbReference>
<proteinExistence type="predicted"/>
<evidence type="ECO:0000313" key="3">
    <source>
        <dbReference type="EMBL" id="MFD2672104.1"/>
    </source>
</evidence>
<protein>
    <recommendedName>
        <fullName evidence="5">Lipoprotein</fullName>
    </recommendedName>
</protein>
<dbReference type="Proteomes" id="UP001597497">
    <property type="component" value="Unassembled WGS sequence"/>
</dbReference>
<organism evidence="3 4">
    <name type="scientific">Marinicrinis sediminis</name>
    <dbReference type="NCBI Taxonomy" id="1652465"/>
    <lineage>
        <taxon>Bacteria</taxon>
        <taxon>Bacillati</taxon>
        <taxon>Bacillota</taxon>
        <taxon>Bacilli</taxon>
        <taxon>Bacillales</taxon>
        <taxon>Paenibacillaceae</taxon>
    </lineage>
</organism>
<feature type="signal peptide" evidence="2">
    <location>
        <begin position="1"/>
        <end position="20"/>
    </location>
</feature>
<keyword evidence="2" id="KW-0732">Signal</keyword>
<evidence type="ECO:0000256" key="1">
    <source>
        <dbReference type="SAM" id="Coils"/>
    </source>
</evidence>
<reference evidence="4" key="1">
    <citation type="journal article" date="2019" name="Int. J. Syst. Evol. Microbiol.">
        <title>The Global Catalogue of Microorganisms (GCM) 10K type strain sequencing project: providing services to taxonomists for standard genome sequencing and annotation.</title>
        <authorList>
            <consortium name="The Broad Institute Genomics Platform"/>
            <consortium name="The Broad Institute Genome Sequencing Center for Infectious Disease"/>
            <person name="Wu L."/>
            <person name="Ma J."/>
        </authorList>
    </citation>
    <scope>NUCLEOTIDE SEQUENCE [LARGE SCALE GENOMIC DNA]</scope>
    <source>
        <strain evidence="4">KCTC 33676</strain>
    </source>
</reference>